<protein>
    <recommendedName>
        <fullName evidence="4">ODAD1 central coiled coil region domain-containing protein</fullName>
    </recommendedName>
</protein>
<dbReference type="PANTHER" id="PTHR21694">
    <property type="entry name" value="COILED-COIL DOMAIN-CONTAINING PROTEIN 63"/>
    <property type="match status" value="1"/>
</dbReference>
<dbReference type="InterPro" id="IPR051876">
    <property type="entry name" value="ODA-DC/CCD"/>
</dbReference>
<keyword evidence="1 2" id="KW-0175">Coiled coil</keyword>
<evidence type="ECO:0000259" key="4">
    <source>
        <dbReference type="Pfam" id="PF21773"/>
    </source>
</evidence>
<organism evidence="5 6">
    <name type="scientific">Plasmodiophora brassicae</name>
    <name type="common">Clubroot disease agent</name>
    <dbReference type="NCBI Taxonomy" id="37360"/>
    <lineage>
        <taxon>Eukaryota</taxon>
        <taxon>Sar</taxon>
        <taxon>Rhizaria</taxon>
        <taxon>Endomyxa</taxon>
        <taxon>Phytomyxea</taxon>
        <taxon>Plasmodiophorida</taxon>
        <taxon>Plasmodiophoridae</taxon>
        <taxon>Plasmodiophora</taxon>
    </lineage>
</organism>
<evidence type="ECO:0000313" key="6">
    <source>
        <dbReference type="Proteomes" id="UP000290189"/>
    </source>
</evidence>
<reference evidence="5 6" key="1">
    <citation type="submission" date="2018-03" db="EMBL/GenBank/DDBJ databases">
        <authorList>
            <person name="Fogelqvist J."/>
        </authorList>
    </citation>
    <scope>NUCLEOTIDE SEQUENCE [LARGE SCALE GENOMIC DNA]</scope>
</reference>
<accession>A0A3P3Y9K4</accession>
<dbReference type="PANTHER" id="PTHR21694:SF18">
    <property type="entry name" value="COILED-COIL DOMAIN-CONTAINING PROTEIN 63"/>
    <property type="match status" value="1"/>
</dbReference>
<evidence type="ECO:0000256" key="3">
    <source>
        <dbReference type="SAM" id="MobiDB-lite"/>
    </source>
</evidence>
<geneLocation type="mitochondrion" evidence="5"/>
<feature type="domain" description="ODAD1 central coiled coil region" evidence="4">
    <location>
        <begin position="147"/>
        <end position="424"/>
    </location>
</feature>
<proteinExistence type="predicted"/>
<dbReference type="EMBL" id="OVEO01000006">
    <property type="protein sequence ID" value="SPQ96851.1"/>
    <property type="molecule type" value="Genomic_DNA"/>
</dbReference>
<feature type="compositionally biased region" description="Basic residues" evidence="3">
    <location>
        <begin position="491"/>
        <end position="502"/>
    </location>
</feature>
<evidence type="ECO:0000256" key="1">
    <source>
        <dbReference type="ARBA" id="ARBA00023054"/>
    </source>
</evidence>
<dbReference type="AlphaFoldDB" id="A0A3P3Y9K4"/>
<gene>
    <name evidence="5" type="ORF">PLBR_LOCUS4066</name>
</gene>
<evidence type="ECO:0000313" key="5">
    <source>
        <dbReference type="EMBL" id="SPQ96851.1"/>
    </source>
</evidence>
<dbReference type="Proteomes" id="UP000290189">
    <property type="component" value="Unassembled WGS sequence"/>
</dbReference>
<evidence type="ECO:0000256" key="2">
    <source>
        <dbReference type="SAM" id="Coils"/>
    </source>
</evidence>
<feature type="coiled-coil region" evidence="2">
    <location>
        <begin position="298"/>
        <end position="372"/>
    </location>
</feature>
<feature type="region of interest" description="Disordered" evidence="3">
    <location>
        <begin position="474"/>
        <end position="502"/>
    </location>
</feature>
<dbReference type="Pfam" id="PF21773">
    <property type="entry name" value="ODAD1_CC"/>
    <property type="match status" value="1"/>
</dbReference>
<feature type="region of interest" description="Disordered" evidence="3">
    <location>
        <begin position="1"/>
        <end position="22"/>
    </location>
</feature>
<sequence length="502" mass="56197">MDDNATPSGDEHRALVPVGRPWTAGSTGRMDVVVRDLTQRLRRPNGTVRKAQGLERVRQKQLAKMTAANDEMCQQVGLAMAEALAPPTTAAAQSIAMSQDLPVKIANERDRLANVESQIRSWQTQLLEVRIREGSDVVRNEQVRKDQRIVRMLENRIQSSLLKHNVIHAQNVQLKQEQAAFRRDRAIADSILAGLEANLRNVMVKICKQAAECDAAQEMHGKSEDELRALQTSSETWYRTFNVDWAGMTAQFAEHNRKQLTGPERRSSAPVITTKEERMYARRHTKAEWRAMTDRANVAVVQGKLDELSRTAAQLTQATLITDLDAVIASLAEKEKDTFALFNVLNELVQERQQLEAMQSETTEEQQQAQANVAGVTQREQALVDKIRAAEAGSQSLQVVEDQTRVELRAVLERIRTLFRSLGASRPVPNLKTALIDLEEFVFATVQAYRDANGHVTDDPETKDDACVDLDIALPSLHDESGDPDDPVARRMSRKSTVKSDQ</sequence>
<dbReference type="InterPro" id="IPR049258">
    <property type="entry name" value="ODAD1_CC"/>
</dbReference>
<name>A0A3P3Y9K4_PLABS</name>
<keyword evidence="5" id="KW-0496">Mitochondrion</keyword>